<dbReference type="STRING" id="1314674.A0A0D7BUK0"/>
<evidence type="ECO:0000256" key="2">
    <source>
        <dbReference type="ARBA" id="ARBA00022771"/>
    </source>
</evidence>
<evidence type="ECO:0000313" key="10">
    <source>
        <dbReference type="Proteomes" id="UP000054007"/>
    </source>
</evidence>
<feature type="compositionally biased region" description="Low complexity" evidence="6">
    <location>
        <begin position="426"/>
        <end position="453"/>
    </location>
</feature>
<dbReference type="OrthoDB" id="6159439at2759"/>
<sequence length="812" mass="87474">MDQAFMQLFAGHHMPSYSPPIMNQTNAQSNQHEARPTASVDWTRQQGPSPATNGTPTPSSVSSTAQSSSTGDSLDQLFGLTSSAPPAPNGPPQLPPHFYNGQYQQYALFPGQQQWTPNSVPVSHYSALSGATSAMQSRTENGQPQYTPPSSTPTPQYSQSPPPQTASNYFPFNQRFLAYPTQSPVQQQQYSPPAQGTLSPQILHAPNVNLGIPPAQFYGNRSTNPPSTDATPPPNSTATTPTDKQTPRDTTRFLDAIRPLISKNAMTGGGAVRALTNKIDDYGALDVNPDIRKEILTAIRDYAANTYFRSWSENHTAMEITGDWLREAALNEDKEDALVDTVMPLLHILDRLPVTLAQVRQHKLGKQILKFSKNPPSPAIKDMALNVERKWREALQKAKEDEAAPKAKRQKVESGAAKPSSSVGSVTTKKPAPVAKAPAKKPATTKSESSFFAPAPPPASRPVKKLPISKLPKIPKREDPSPTPPPAPPVLDPFEEAKRGMIKSDAVVNTPPTMMDEPMGVAGPSKKGKGKSVRWRENLADIREIEKAVYDDDEDGPHMSVKDLEKAEGAALRRHGMSELIPWSEPIEVDMPEIDVPPRGQRTQEAGTQAAREQSTLAAMYMTLSQIPLTPGEAHGPGVEHDDATTTIMVLSDEIQAVFPQAQAQATPSEQNAAPASTGMAMDDVQPPAVNVQELLKKLNPALDLMNGFGGDQAMGGGYDMQQQQTYQNQFGGNPTGGGWGDQSYGGGYGNGNGNDDQGGNFRGGGNRGRGRGRGRGGGGGFGGTHKKRTTCHFFLQGRCRYGDQCDFSHDS</sequence>
<feature type="region of interest" description="Disordered" evidence="6">
    <location>
        <begin position="730"/>
        <end position="784"/>
    </location>
</feature>
<keyword evidence="10" id="KW-1185">Reference proteome</keyword>
<dbReference type="InterPro" id="IPR036855">
    <property type="entry name" value="Znf_CCCH_sf"/>
</dbReference>
<keyword evidence="2 5" id="KW-0863">Zinc-finger</keyword>
<feature type="compositionally biased region" description="Gly residues" evidence="6">
    <location>
        <begin position="734"/>
        <end position="753"/>
    </location>
</feature>
<evidence type="ECO:0000256" key="6">
    <source>
        <dbReference type="SAM" id="MobiDB-lite"/>
    </source>
</evidence>
<evidence type="ECO:0000256" key="1">
    <source>
        <dbReference type="ARBA" id="ARBA00022723"/>
    </source>
</evidence>
<dbReference type="SUPFAM" id="SSF90229">
    <property type="entry name" value="CCCH zinc finger"/>
    <property type="match status" value="1"/>
</dbReference>
<feature type="compositionally biased region" description="Low complexity" evidence="6">
    <location>
        <begin position="182"/>
        <end position="195"/>
    </location>
</feature>
<feature type="domain" description="TFIIS N-terminal" evidence="8">
    <location>
        <begin position="319"/>
        <end position="398"/>
    </location>
</feature>
<evidence type="ECO:0000256" key="5">
    <source>
        <dbReference type="PROSITE-ProRule" id="PRU00723"/>
    </source>
</evidence>
<keyword evidence="3 5" id="KW-0862">Zinc</keyword>
<dbReference type="Pfam" id="PF18044">
    <property type="entry name" value="zf-CCCH_4"/>
    <property type="match status" value="1"/>
</dbReference>
<dbReference type="InterPro" id="IPR035441">
    <property type="entry name" value="TFIIS/LEDGF_dom_sf"/>
</dbReference>
<feature type="compositionally biased region" description="Polar residues" evidence="6">
    <location>
        <begin position="40"/>
        <end position="51"/>
    </location>
</feature>
<dbReference type="SMART" id="SM00356">
    <property type="entry name" value="ZnF_C3H1"/>
    <property type="match status" value="1"/>
</dbReference>
<dbReference type="Pfam" id="PF08711">
    <property type="entry name" value="Med26"/>
    <property type="match status" value="1"/>
</dbReference>
<dbReference type="PROSITE" id="PS50103">
    <property type="entry name" value="ZF_C3H1"/>
    <property type="match status" value="1"/>
</dbReference>
<proteinExistence type="predicted"/>
<keyword evidence="1 5" id="KW-0479">Metal-binding</keyword>
<protein>
    <recommendedName>
        <fullName evidence="11">C3H1-type domain-containing protein</fullName>
    </recommendedName>
</protein>
<feature type="compositionally biased region" description="Low complexity" evidence="6">
    <location>
        <begin position="223"/>
        <end position="243"/>
    </location>
</feature>
<feature type="compositionally biased region" description="Polar residues" evidence="6">
    <location>
        <begin position="21"/>
        <end position="31"/>
    </location>
</feature>
<dbReference type="SUPFAM" id="SSF47676">
    <property type="entry name" value="Conserved domain common to transcription factors TFIIS, elongin A, CRSP70"/>
    <property type="match status" value="1"/>
</dbReference>
<feature type="zinc finger region" description="C3H1-type" evidence="5">
    <location>
        <begin position="787"/>
        <end position="812"/>
    </location>
</feature>
<dbReference type="Proteomes" id="UP000054007">
    <property type="component" value="Unassembled WGS sequence"/>
</dbReference>
<feature type="region of interest" description="Disordered" evidence="6">
    <location>
        <begin position="396"/>
        <end position="493"/>
    </location>
</feature>
<dbReference type="PROSITE" id="PS51319">
    <property type="entry name" value="TFIIS_N"/>
    <property type="match status" value="1"/>
</dbReference>
<feature type="domain" description="C3H1-type" evidence="7">
    <location>
        <begin position="787"/>
        <end position="812"/>
    </location>
</feature>
<feature type="region of interest" description="Disordered" evidence="6">
    <location>
        <begin position="131"/>
        <end position="169"/>
    </location>
</feature>
<gene>
    <name evidence="9" type="ORF">CYLTODRAFT_366291</name>
</gene>
<feature type="compositionally biased region" description="Polar residues" evidence="6">
    <location>
        <begin position="131"/>
        <end position="142"/>
    </location>
</feature>
<keyword evidence="4" id="KW-0539">Nucleus</keyword>
<reference evidence="9 10" key="1">
    <citation type="journal article" date="2015" name="Fungal Genet. Biol.">
        <title>Evolution of novel wood decay mechanisms in Agaricales revealed by the genome sequences of Fistulina hepatica and Cylindrobasidium torrendii.</title>
        <authorList>
            <person name="Floudas D."/>
            <person name="Held B.W."/>
            <person name="Riley R."/>
            <person name="Nagy L.G."/>
            <person name="Koehler G."/>
            <person name="Ransdell A.S."/>
            <person name="Younus H."/>
            <person name="Chow J."/>
            <person name="Chiniquy J."/>
            <person name="Lipzen A."/>
            <person name="Tritt A."/>
            <person name="Sun H."/>
            <person name="Haridas S."/>
            <person name="LaButti K."/>
            <person name="Ohm R.A."/>
            <person name="Kues U."/>
            <person name="Blanchette R.A."/>
            <person name="Grigoriev I.V."/>
            <person name="Minto R.E."/>
            <person name="Hibbett D.S."/>
        </authorList>
    </citation>
    <scope>NUCLEOTIDE SEQUENCE [LARGE SCALE GENOMIC DNA]</scope>
    <source>
        <strain evidence="9 10">FP15055 ss-10</strain>
    </source>
</reference>
<evidence type="ECO:0000259" key="7">
    <source>
        <dbReference type="PROSITE" id="PS50103"/>
    </source>
</evidence>
<comment type="subcellular location">
    <subcellularLocation>
        <location evidence="4">Nucleus</location>
    </subcellularLocation>
</comment>
<evidence type="ECO:0000259" key="8">
    <source>
        <dbReference type="PROSITE" id="PS51319"/>
    </source>
</evidence>
<organism evidence="9 10">
    <name type="scientific">Cylindrobasidium torrendii FP15055 ss-10</name>
    <dbReference type="NCBI Taxonomy" id="1314674"/>
    <lineage>
        <taxon>Eukaryota</taxon>
        <taxon>Fungi</taxon>
        <taxon>Dikarya</taxon>
        <taxon>Basidiomycota</taxon>
        <taxon>Agaricomycotina</taxon>
        <taxon>Agaricomycetes</taxon>
        <taxon>Agaricomycetidae</taxon>
        <taxon>Agaricales</taxon>
        <taxon>Marasmiineae</taxon>
        <taxon>Physalacriaceae</taxon>
        <taxon>Cylindrobasidium</taxon>
    </lineage>
</organism>
<dbReference type="AlphaFoldDB" id="A0A0D7BUK0"/>
<name>A0A0D7BUK0_9AGAR</name>
<dbReference type="Gene3D" id="2.30.30.1190">
    <property type="match status" value="1"/>
</dbReference>
<feature type="compositionally biased region" description="Pro residues" evidence="6">
    <location>
        <begin position="481"/>
        <end position="491"/>
    </location>
</feature>
<dbReference type="EMBL" id="KN880437">
    <property type="protein sequence ID" value="KIY73286.1"/>
    <property type="molecule type" value="Genomic_DNA"/>
</dbReference>
<dbReference type="GO" id="GO:0005634">
    <property type="term" value="C:nucleus"/>
    <property type="evidence" value="ECO:0007669"/>
    <property type="project" value="UniProtKB-SubCell"/>
</dbReference>
<dbReference type="InterPro" id="IPR000571">
    <property type="entry name" value="Znf_CCCH"/>
</dbReference>
<dbReference type="InterPro" id="IPR041367">
    <property type="entry name" value="Znf-CCCH_4"/>
</dbReference>
<feature type="region of interest" description="Disordered" evidence="6">
    <location>
        <begin position="508"/>
        <end position="534"/>
    </location>
</feature>
<dbReference type="InterPro" id="IPR017923">
    <property type="entry name" value="TFIIS_N"/>
</dbReference>
<feature type="compositionally biased region" description="Basic and acidic residues" evidence="6">
    <location>
        <begin position="396"/>
        <end position="405"/>
    </location>
</feature>
<evidence type="ECO:0000256" key="4">
    <source>
        <dbReference type="PROSITE-ProRule" id="PRU00649"/>
    </source>
</evidence>
<accession>A0A0D7BUK0</accession>
<feature type="compositionally biased region" description="Pro residues" evidence="6">
    <location>
        <begin position="85"/>
        <end position="95"/>
    </location>
</feature>
<feature type="region of interest" description="Disordered" evidence="6">
    <location>
        <begin position="16"/>
        <end position="99"/>
    </location>
</feature>
<feature type="region of interest" description="Disordered" evidence="6">
    <location>
        <begin position="182"/>
        <end position="249"/>
    </location>
</feature>
<dbReference type="GO" id="GO:0008270">
    <property type="term" value="F:zinc ion binding"/>
    <property type="evidence" value="ECO:0007669"/>
    <property type="project" value="UniProtKB-KW"/>
</dbReference>
<evidence type="ECO:0000313" key="9">
    <source>
        <dbReference type="EMBL" id="KIY73286.1"/>
    </source>
</evidence>
<evidence type="ECO:0000256" key="3">
    <source>
        <dbReference type="ARBA" id="ARBA00022833"/>
    </source>
</evidence>
<feature type="compositionally biased region" description="Low complexity" evidence="6">
    <location>
        <begin position="52"/>
        <end position="73"/>
    </location>
</feature>
<dbReference type="Gene3D" id="1.20.930.10">
    <property type="entry name" value="Conserved domain common to transcription factors TFIIS, elongin A, CRSP70"/>
    <property type="match status" value="1"/>
</dbReference>
<evidence type="ECO:0008006" key="11">
    <source>
        <dbReference type="Google" id="ProtNLM"/>
    </source>
</evidence>